<proteinExistence type="predicted"/>
<dbReference type="EMBL" id="JAWJWF010000049">
    <property type="protein sequence ID" value="KAK6619359.1"/>
    <property type="molecule type" value="Genomic_DNA"/>
</dbReference>
<dbReference type="Gene3D" id="2.130.10.10">
    <property type="entry name" value="YVTN repeat-like/Quinoprotein amine dehydrogenase"/>
    <property type="match status" value="1"/>
</dbReference>
<dbReference type="InterPro" id="IPR001680">
    <property type="entry name" value="WD40_rpt"/>
</dbReference>
<reference evidence="5 6" key="1">
    <citation type="submission" date="2023-09" db="EMBL/GenBank/DDBJ databases">
        <title>Genomes of two closely related lineages of the louse Polyplax serrata with different host specificities.</title>
        <authorList>
            <person name="Martinu J."/>
            <person name="Tarabai H."/>
            <person name="Stefka J."/>
            <person name="Hypsa V."/>
        </authorList>
    </citation>
    <scope>NUCLEOTIDE SEQUENCE [LARGE SCALE GENOMIC DNA]</scope>
    <source>
        <strain evidence="5">98ZLc_SE</strain>
    </source>
</reference>
<dbReference type="Proteomes" id="UP001359485">
    <property type="component" value="Unassembled WGS sequence"/>
</dbReference>
<keyword evidence="1 3" id="KW-0853">WD repeat</keyword>
<feature type="compositionally biased region" description="Acidic residues" evidence="4">
    <location>
        <begin position="50"/>
        <end position="62"/>
    </location>
</feature>
<feature type="region of interest" description="Disordered" evidence="4">
    <location>
        <begin position="1"/>
        <end position="77"/>
    </location>
</feature>
<gene>
    <name evidence="5" type="ORF">RUM44_003741</name>
</gene>
<feature type="repeat" description="WD" evidence="3">
    <location>
        <begin position="383"/>
        <end position="420"/>
    </location>
</feature>
<keyword evidence="6" id="KW-1185">Reference proteome</keyword>
<evidence type="ECO:0000256" key="2">
    <source>
        <dbReference type="ARBA" id="ARBA00022737"/>
    </source>
</evidence>
<dbReference type="Pfam" id="PF00400">
    <property type="entry name" value="WD40"/>
    <property type="match status" value="5"/>
</dbReference>
<dbReference type="PROSITE" id="PS50082">
    <property type="entry name" value="WD_REPEATS_2"/>
    <property type="match status" value="3"/>
</dbReference>
<keyword evidence="2" id="KW-0677">Repeat</keyword>
<dbReference type="SUPFAM" id="SSF50978">
    <property type="entry name" value="WD40 repeat-like"/>
    <property type="match status" value="1"/>
</dbReference>
<dbReference type="InterPro" id="IPR036322">
    <property type="entry name" value="WD40_repeat_dom_sf"/>
</dbReference>
<dbReference type="InterPro" id="IPR019775">
    <property type="entry name" value="WD40_repeat_CS"/>
</dbReference>
<dbReference type="PANTHER" id="PTHR19857">
    <property type="entry name" value="MITOCHONDRIAL DIVISION PROTEIN 1-RELATED"/>
    <property type="match status" value="1"/>
</dbReference>
<evidence type="ECO:0008006" key="7">
    <source>
        <dbReference type="Google" id="ProtNLM"/>
    </source>
</evidence>
<dbReference type="SMART" id="SM00320">
    <property type="entry name" value="WD40"/>
    <property type="match status" value="8"/>
</dbReference>
<dbReference type="InterPro" id="IPR051179">
    <property type="entry name" value="WD_repeat_multifunction"/>
</dbReference>
<feature type="repeat" description="WD" evidence="3">
    <location>
        <begin position="124"/>
        <end position="165"/>
    </location>
</feature>
<dbReference type="CDD" id="cd00200">
    <property type="entry name" value="WD40"/>
    <property type="match status" value="1"/>
</dbReference>
<feature type="compositionally biased region" description="Acidic residues" evidence="4">
    <location>
        <begin position="19"/>
        <end position="42"/>
    </location>
</feature>
<evidence type="ECO:0000256" key="3">
    <source>
        <dbReference type="PROSITE-ProRule" id="PRU00221"/>
    </source>
</evidence>
<organism evidence="5 6">
    <name type="scientific">Polyplax serrata</name>
    <name type="common">Common mouse louse</name>
    <dbReference type="NCBI Taxonomy" id="468196"/>
    <lineage>
        <taxon>Eukaryota</taxon>
        <taxon>Metazoa</taxon>
        <taxon>Ecdysozoa</taxon>
        <taxon>Arthropoda</taxon>
        <taxon>Hexapoda</taxon>
        <taxon>Insecta</taxon>
        <taxon>Pterygota</taxon>
        <taxon>Neoptera</taxon>
        <taxon>Paraneoptera</taxon>
        <taxon>Psocodea</taxon>
        <taxon>Troctomorpha</taxon>
        <taxon>Phthiraptera</taxon>
        <taxon>Anoplura</taxon>
        <taxon>Polyplacidae</taxon>
        <taxon>Polyplax</taxon>
    </lineage>
</organism>
<dbReference type="PANTHER" id="PTHR19857:SF8">
    <property type="entry name" value="ANGIO-ASSOCIATED MIGRATORY CELL PROTEIN"/>
    <property type="match status" value="1"/>
</dbReference>
<dbReference type="InterPro" id="IPR015943">
    <property type="entry name" value="WD40/YVTN_repeat-like_dom_sf"/>
</dbReference>
<evidence type="ECO:0000256" key="4">
    <source>
        <dbReference type="SAM" id="MobiDB-lite"/>
    </source>
</evidence>
<comment type="caution">
    <text evidence="5">The sequence shown here is derived from an EMBL/GenBank/DDBJ whole genome shotgun (WGS) entry which is preliminary data.</text>
</comment>
<evidence type="ECO:0000313" key="5">
    <source>
        <dbReference type="EMBL" id="KAK6619359.1"/>
    </source>
</evidence>
<dbReference type="PROSITE" id="PS00678">
    <property type="entry name" value="WD_REPEATS_1"/>
    <property type="match status" value="1"/>
</dbReference>
<dbReference type="PROSITE" id="PS50294">
    <property type="entry name" value="WD_REPEATS_REGION"/>
    <property type="match status" value="3"/>
</dbReference>
<feature type="repeat" description="WD" evidence="3">
    <location>
        <begin position="81"/>
        <end position="123"/>
    </location>
</feature>
<name>A0ABR1AIT1_POLSC</name>
<protein>
    <recommendedName>
        <fullName evidence="7">Angio-associated migratory cell protein</fullName>
    </recommendedName>
</protein>
<accession>A0ABR1AIT1</accession>
<evidence type="ECO:0000256" key="1">
    <source>
        <dbReference type="ARBA" id="ARBA00022574"/>
    </source>
</evidence>
<sequence length="420" mass="46053">MPAQETPPSSPSIHSDLNDNNDEDEEMAPFLEEDMIEILDETDISRPLESDEEDEDEDEGEGEAAGSVETIPERDDSQLVFKEHSKDVLTCDFHPSKNTVVASGGMDDTVYIWDTTNGNKLFTCKGHEESVEIVSFSFDGSYLATADLNGVIKVWRIRDYNLILTFELEDELGWLQWHVGTNVLVASSQNGMVYMYKVPSGDTKVVIPEFGQNCLAGKILPDGKSLACGYSNGCLKIVDLRQGTTLKDVKPVDEIGGITCLDVHKSNNLIICGSTSGAVILINSNNGKVVSVLQGVQSPDSKSYIEAVSFCKDPSHQVAASGSLDGNLIIWDIVKQSLRHKHNFSSCINHLAWHPSLPLIFTCHFEGIVRAFDAKAGEVKREFLGHQKSCLNMGLSRDGSLLMTASEDNTVRIFSVGDIM</sequence>
<evidence type="ECO:0000313" key="6">
    <source>
        <dbReference type="Proteomes" id="UP001359485"/>
    </source>
</evidence>